<sequence length="183" mass="20797">MQVRSIIFICLLSITSFFPAFANEQKIIKDLKEGGKLILIRHSEAPGTGDPANFNLNDCKTQRNLSAEGIEQAKRIGEFFKKNNIPFEKVYSSEYCRCKDTARNAFKDFETFSGLNSTFADPSKTPAYIKKTKEFIEKLDKNKNYIFVAHHTTIEGLANKFANSGEMIIVDRSYKVISTFKVN</sequence>
<keyword evidence="1" id="KW-0378">Hydrolase</keyword>
<evidence type="ECO:0000313" key="4">
    <source>
        <dbReference type="EMBL" id="NBN87990.1"/>
    </source>
</evidence>
<dbReference type="CDD" id="cd07067">
    <property type="entry name" value="HP_PGM_like"/>
    <property type="match status" value="1"/>
</dbReference>
<evidence type="ECO:0000256" key="2">
    <source>
        <dbReference type="PIRSR" id="PIRSR613078-2"/>
    </source>
</evidence>
<feature type="signal peptide" evidence="3">
    <location>
        <begin position="1"/>
        <end position="22"/>
    </location>
</feature>
<dbReference type="InterPro" id="IPR029033">
    <property type="entry name" value="His_PPase_superfam"/>
</dbReference>
<proteinExistence type="predicted"/>
<dbReference type="InterPro" id="IPR013078">
    <property type="entry name" value="His_Pase_superF_clade-1"/>
</dbReference>
<dbReference type="AlphaFoldDB" id="A0A845SAE5"/>
<dbReference type="Proteomes" id="UP000572953">
    <property type="component" value="Unassembled WGS sequence"/>
</dbReference>
<gene>
    <name evidence="4" type="ORF">EBV32_02725</name>
    <name evidence="6" type="ORF">EBV78_03770</name>
    <name evidence="5" type="ORF">EBX74_03750</name>
</gene>
<dbReference type="EMBL" id="RGGN01000150">
    <property type="protein sequence ID" value="NCU63186.1"/>
    <property type="molecule type" value="Genomic_DNA"/>
</dbReference>
<feature type="binding site" evidence="2">
    <location>
        <position position="97"/>
    </location>
    <ligand>
        <name>substrate</name>
    </ligand>
</feature>
<dbReference type="GO" id="GO:0016787">
    <property type="term" value="F:hydrolase activity"/>
    <property type="evidence" value="ECO:0007669"/>
    <property type="project" value="UniProtKB-KW"/>
</dbReference>
<organism evidence="6 7">
    <name type="scientific">Candidatus Fonsibacter lacus</name>
    <dbReference type="NCBI Taxonomy" id="2576439"/>
    <lineage>
        <taxon>Bacteria</taxon>
        <taxon>Pseudomonadati</taxon>
        <taxon>Pseudomonadota</taxon>
        <taxon>Alphaproteobacteria</taxon>
        <taxon>Candidatus Pelagibacterales</taxon>
        <taxon>Candidatus Pelagibacterales incertae sedis</taxon>
        <taxon>Candidatus Fonsibacter</taxon>
    </lineage>
</organism>
<dbReference type="PANTHER" id="PTHR20935">
    <property type="entry name" value="PHOSPHOGLYCERATE MUTASE-RELATED"/>
    <property type="match status" value="1"/>
</dbReference>
<dbReference type="EMBL" id="RGOB01000123">
    <property type="protein sequence ID" value="NCU53395.1"/>
    <property type="molecule type" value="Genomic_DNA"/>
</dbReference>
<feature type="chain" id="PRO_5044132988" evidence="3">
    <location>
        <begin position="23"/>
        <end position="183"/>
    </location>
</feature>
<evidence type="ECO:0000256" key="3">
    <source>
        <dbReference type="SAM" id="SignalP"/>
    </source>
</evidence>
<dbReference type="SUPFAM" id="SSF53254">
    <property type="entry name" value="Phosphoglycerate mutase-like"/>
    <property type="match status" value="1"/>
</dbReference>
<dbReference type="EMBL" id="RGET01000033">
    <property type="protein sequence ID" value="NBN87990.1"/>
    <property type="molecule type" value="Genomic_DNA"/>
</dbReference>
<protein>
    <submittedName>
        <fullName evidence="6">Histidine phosphatase family protein</fullName>
    </submittedName>
</protein>
<dbReference type="Pfam" id="PF00300">
    <property type="entry name" value="His_Phos_1"/>
    <property type="match status" value="1"/>
</dbReference>
<dbReference type="Gene3D" id="3.40.50.1240">
    <property type="entry name" value="Phosphoglycerate mutase-like"/>
    <property type="match status" value="1"/>
</dbReference>
<evidence type="ECO:0000256" key="1">
    <source>
        <dbReference type="ARBA" id="ARBA00022801"/>
    </source>
</evidence>
<dbReference type="PANTHER" id="PTHR20935:SF1">
    <property type="entry name" value="SLL1549 PROTEIN"/>
    <property type="match status" value="1"/>
</dbReference>
<keyword evidence="3" id="KW-0732">Signal</keyword>
<evidence type="ECO:0000313" key="7">
    <source>
        <dbReference type="Proteomes" id="UP000572953"/>
    </source>
</evidence>
<dbReference type="Proteomes" id="UP000713222">
    <property type="component" value="Unassembled WGS sequence"/>
</dbReference>
<name>A0A845SAE5_9PROT</name>
<evidence type="ECO:0000313" key="5">
    <source>
        <dbReference type="EMBL" id="NCU53395.1"/>
    </source>
</evidence>
<dbReference type="Proteomes" id="UP000747791">
    <property type="component" value="Unassembled WGS sequence"/>
</dbReference>
<reference evidence="6 7" key="1">
    <citation type="submission" date="2018-10" db="EMBL/GenBank/DDBJ databases">
        <title>Iterative Subtractive Binning of Freshwater Chronoseries Metagenomes Recovers Nearly Complete Genomes from over Four Hundred Novel Species.</title>
        <authorList>
            <person name="Rodriguez-R L.M."/>
            <person name="Tsementzi D."/>
            <person name="Luo C."/>
            <person name="Konstantinidis K.T."/>
        </authorList>
    </citation>
    <scope>NUCLEOTIDE SEQUENCE [LARGE SCALE GENOMIC DNA]</scope>
    <source>
        <strain evidence="6">WB7_2B_003</strain>
        <strain evidence="4">WB7_6_001</strain>
        <strain evidence="5">WB8_2A_004</strain>
    </source>
</reference>
<evidence type="ECO:0000313" key="6">
    <source>
        <dbReference type="EMBL" id="NCU63186.1"/>
    </source>
</evidence>
<dbReference type="InterPro" id="IPR051021">
    <property type="entry name" value="Mito_Ser/Thr_phosphatase"/>
</dbReference>
<accession>A0A845SAE5</accession>
<comment type="caution">
    <text evidence="6">The sequence shown here is derived from an EMBL/GenBank/DDBJ whole genome shotgun (WGS) entry which is preliminary data.</text>
</comment>